<dbReference type="InterPro" id="IPR022755">
    <property type="entry name" value="Znf_C2H2_jaz"/>
</dbReference>
<dbReference type="Pfam" id="PF12171">
    <property type="entry name" value="zf-C2H2_jaz"/>
    <property type="match status" value="1"/>
</dbReference>
<dbReference type="InterPro" id="IPR036236">
    <property type="entry name" value="Znf_C2H2_sf"/>
</dbReference>
<evidence type="ECO:0000259" key="6">
    <source>
        <dbReference type="PROSITE" id="PS50157"/>
    </source>
</evidence>
<sequence>MADAPFQPYPQSSPPHDDTFHSTKRRKVIGQCPTCHQTFNSRHELREHMADPAHHAPASDSDAISFGELSSTYDSQDEDFELPKTSYARHDDEPTLESDGFEFVSGVAGPDLQRDGFEFLDAQGSDFSEEGHANAQQGSVNSLTDDDEQPSAEYKPIEIPPARPKMVKGGALGVLYCGTCDKYFGNEKVFKRHFVFGVKHGGEPRDMRDLYYKVWESSWAEEARQRAEEAGQTESGRVEELDEMEM</sequence>
<gene>
    <name evidence="7" type="ORF">B5807_00256</name>
</gene>
<keyword evidence="3" id="KW-0862">Zinc</keyword>
<keyword evidence="1" id="KW-0479">Metal-binding</keyword>
<reference evidence="7 8" key="1">
    <citation type="journal article" date="2017" name="Genome Announc.">
        <title>Genome sequence of the saprophytic ascomycete Epicoccum nigrum ICMP 19927 strain isolated from New Zealand.</title>
        <authorList>
            <person name="Fokin M."/>
            <person name="Fleetwood D."/>
            <person name="Weir B.S."/>
            <person name="Villas-Boas S.G."/>
        </authorList>
    </citation>
    <scope>NUCLEOTIDE SEQUENCE [LARGE SCALE GENOMIC DNA]</scope>
    <source>
        <strain evidence="7 8">ICMP 19927</strain>
    </source>
</reference>
<accession>A0A1Y2MG08</accession>
<evidence type="ECO:0000313" key="7">
    <source>
        <dbReference type="EMBL" id="OSS54719.1"/>
    </source>
</evidence>
<evidence type="ECO:0000256" key="1">
    <source>
        <dbReference type="ARBA" id="ARBA00022723"/>
    </source>
</evidence>
<proteinExistence type="predicted"/>
<evidence type="ECO:0000313" key="8">
    <source>
        <dbReference type="Proteomes" id="UP000193240"/>
    </source>
</evidence>
<feature type="domain" description="C2H2-type" evidence="6">
    <location>
        <begin position="30"/>
        <end position="59"/>
    </location>
</feature>
<feature type="region of interest" description="Disordered" evidence="5">
    <location>
        <begin position="1"/>
        <end position="25"/>
    </location>
</feature>
<evidence type="ECO:0000256" key="5">
    <source>
        <dbReference type="SAM" id="MobiDB-lite"/>
    </source>
</evidence>
<feature type="region of interest" description="Disordered" evidence="5">
    <location>
        <begin position="225"/>
        <end position="246"/>
    </location>
</feature>
<feature type="compositionally biased region" description="Polar residues" evidence="5">
    <location>
        <begin position="134"/>
        <end position="143"/>
    </location>
</feature>
<dbReference type="SUPFAM" id="SSF57667">
    <property type="entry name" value="beta-beta-alpha zinc fingers"/>
    <property type="match status" value="1"/>
</dbReference>
<name>A0A1Y2MG08_EPING</name>
<dbReference type="EMBL" id="KZ107838">
    <property type="protein sequence ID" value="OSS54719.1"/>
    <property type="molecule type" value="Genomic_DNA"/>
</dbReference>
<keyword evidence="8" id="KW-1185">Reference proteome</keyword>
<dbReference type="GO" id="GO:0008270">
    <property type="term" value="F:zinc ion binding"/>
    <property type="evidence" value="ECO:0007669"/>
    <property type="project" value="UniProtKB-KW"/>
</dbReference>
<organism evidence="7 8">
    <name type="scientific">Epicoccum nigrum</name>
    <name type="common">Soil fungus</name>
    <name type="synonym">Epicoccum purpurascens</name>
    <dbReference type="NCBI Taxonomy" id="105696"/>
    <lineage>
        <taxon>Eukaryota</taxon>
        <taxon>Fungi</taxon>
        <taxon>Dikarya</taxon>
        <taxon>Ascomycota</taxon>
        <taxon>Pezizomycotina</taxon>
        <taxon>Dothideomycetes</taxon>
        <taxon>Pleosporomycetidae</taxon>
        <taxon>Pleosporales</taxon>
        <taxon>Pleosporineae</taxon>
        <taxon>Didymellaceae</taxon>
        <taxon>Epicoccum</taxon>
    </lineage>
</organism>
<evidence type="ECO:0000256" key="4">
    <source>
        <dbReference type="PROSITE-ProRule" id="PRU00042"/>
    </source>
</evidence>
<dbReference type="InterPro" id="IPR013087">
    <property type="entry name" value="Znf_C2H2_type"/>
</dbReference>
<feature type="region of interest" description="Disordered" evidence="5">
    <location>
        <begin position="128"/>
        <end position="156"/>
    </location>
</feature>
<dbReference type="PROSITE" id="PS50157">
    <property type="entry name" value="ZINC_FINGER_C2H2_2"/>
    <property type="match status" value="1"/>
</dbReference>
<dbReference type="AlphaFoldDB" id="A0A1Y2MG08"/>
<protein>
    <recommendedName>
        <fullName evidence="6">C2H2-type domain-containing protein</fullName>
    </recommendedName>
</protein>
<evidence type="ECO:0000256" key="3">
    <source>
        <dbReference type="ARBA" id="ARBA00022833"/>
    </source>
</evidence>
<feature type="region of interest" description="Disordered" evidence="5">
    <location>
        <begin position="47"/>
        <end position="78"/>
    </location>
</feature>
<dbReference type="SMART" id="SM00355">
    <property type="entry name" value="ZnF_C2H2"/>
    <property type="match status" value="2"/>
</dbReference>
<dbReference type="Proteomes" id="UP000193240">
    <property type="component" value="Unassembled WGS sequence"/>
</dbReference>
<keyword evidence="2 4" id="KW-0863">Zinc-finger</keyword>
<dbReference type="PROSITE" id="PS00028">
    <property type="entry name" value="ZINC_FINGER_C2H2_1"/>
    <property type="match status" value="1"/>
</dbReference>
<evidence type="ECO:0000256" key="2">
    <source>
        <dbReference type="ARBA" id="ARBA00022771"/>
    </source>
</evidence>
<dbReference type="InParanoid" id="A0A1Y2MG08"/>